<feature type="compositionally biased region" description="Basic and acidic residues" evidence="1">
    <location>
        <begin position="1"/>
        <end position="15"/>
    </location>
</feature>
<dbReference type="Proteomes" id="UP000663929">
    <property type="component" value="Chromosome"/>
</dbReference>
<name>A0A8A4TGJ1_SULCO</name>
<accession>A0A8A4TGJ1</accession>
<sequence length="128" mass="14491">MTQKNEISDVPKDLDIEPEPNEIACRPRKKPGRPMKYTAFLERLSCEDLYTPAKIVREGREAGLLDTAEDTKIQSVKIRHTLARLSRNRGFPKDGDGMVTIPGQASVPGWYGKRWKTTLPESKNHSDL</sequence>
<evidence type="ECO:0000313" key="2">
    <source>
        <dbReference type="EMBL" id="QTD48292.1"/>
    </source>
</evidence>
<evidence type="ECO:0000313" key="3">
    <source>
        <dbReference type="Proteomes" id="UP000663929"/>
    </source>
</evidence>
<dbReference type="AlphaFoldDB" id="A0A8A4TGJ1"/>
<gene>
    <name evidence="2" type="ORF">J3U87_22160</name>
</gene>
<dbReference type="EMBL" id="CP071793">
    <property type="protein sequence ID" value="QTD48292.1"/>
    <property type="molecule type" value="Genomic_DNA"/>
</dbReference>
<organism evidence="2 3">
    <name type="scientific">Sulfidibacter corallicola</name>
    <dbReference type="NCBI Taxonomy" id="2818388"/>
    <lineage>
        <taxon>Bacteria</taxon>
        <taxon>Pseudomonadati</taxon>
        <taxon>Acidobacteriota</taxon>
        <taxon>Holophagae</taxon>
        <taxon>Acanthopleuribacterales</taxon>
        <taxon>Acanthopleuribacteraceae</taxon>
        <taxon>Sulfidibacter</taxon>
    </lineage>
</organism>
<protein>
    <submittedName>
        <fullName evidence="2">Uncharacterized protein</fullName>
    </submittedName>
</protein>
<reference evidence="2" key="1">
    <citation type="submission" date="2021-03" db="EMBL/GenBank/DDBJ databases">
        <title>Acanthopleuribacteraceae sp. M133.</title>
        <authorList>
            <person name="Wang G."/>
        </authorList>
    </citation>
    <scope>NUCLEOTIDE SEQUENCE</scope>
    <source>
        <strain evidence="2">M133</strain>
    </source>
</reference>
<keyword evidence="3" id="KW-1185">Reference proteome</keyword>
<proteinExistence type="predicted"/>
<dbReference type="KEGG" id="scor:J3U87_22160"/>
<feature type="region of interest" description="Disordered" evidence="1">
    <location>
        <begin position="1"/>
        <end position="31"/>
    </location>
</feature>
<evidence type="ECO:0000256" key="1">
    <source>
        <dbReference type="SAM" id="MobiDB-lite"/>
    </source>
</evidence>
<dbReference type="RefSeq" id="WP_237377947.1">
    <property type="nucleotide sequence ID" value="NZ_CP071793.1"/>
</dbReference>